<comment type="function">
    <text evidence="10 11">Protein L1 is also a translational repressor protein, it controls the translation of the L11 operon by binding to its mRNA.</text>
</comment>
<evidence type="ECO:0000256" key="3">
    <source>
        <dbReference type="ARBA" id="ARBA00022555"/>
    </source>
</evidence>
<dbReference type="GO" id="GO:0022625">
    <property type="term" value="C:cytosolic large ribosomal subunit"/>
    <property type="evidence" value="ECO:0007669"/>
    <property type="project" value="TreeGrafter"/>
</dbReference>
<protein>
    <recommendedName>
        <fullName evidence="9 11">Large ribosomal subunit protein uL1</fullName>
    </recommendedName>
</protein>
<keyword evidence="2 11" id="KW-0678">Repressor</keyword>
<dbReference type="CDD" id="cd00403">
    <property type="entry name" value="Ribosomal_L1"/>
    <property type="match status" value="1"/>
</dbReference>
<keyword evidence="5 11" id="KW-0810">Translation regulation</keyword>
<dbReference type="InterPro" id="IPR005878">
    <property type="entry name" value="Ribosom_uL1_bac-type"/>
</dbReference>
<dbReference type="NCBIfam" id="TIGR01169">
    <property type="entry name" value="rplA_bact"/>
    <property type="match status" value="1"/>
</dbReference>
<dbReference type="InterPro" id="IPR002143">
    <property type="entry name" value="Ribosomal_uL1"/>
</dbReference>
<keyword evidence="8 11" id="KW-0687">Ribonucleoprotein</keyword>
<keyword evidence="4 11" id="KW-0699">rRNA-binding</keyword>
<evidence type="ECO:0000256" key="10">
    <source>
        <dbReference type="ARBA" id="ARBA00059110"/>
    </source>
</evidence>
<dbReference type="GO" id="GO:0000049">
    <property type="term" value="F:tRNA binding"/>
    <property type="evidence" value="ECO:0007669"/>
    <property type="project" value="UniProtKB-KW"/>
</dbReference>
<dbReference type="GO" id="GO:0003735">
    <property type="term" value="F:structural constituent of ribosome"/>
    <property type="evidence" value="ECO:0007669"/>
    <property type="project" value="InterPro"/>
</dbReference>
<evidence type="ECO:0000313" key="13">
    <source>
        <dbReference type="EMBL" id="PQV55332.1"/>
    </source>
</evidence>
<evidence type="ECO:0000256" key="11">
    <source>
        <dbReference type="HAMAP-Rule" id="MF_01318"/>
    </source>
</evidence>
<dbReference type="InterPro" id="IPR023673">
    <property type="entry name" value="Ribosomal_uL1_CS"/>
</dbReference>
<comment type="caution">
    <text evidence="13">The sequence shown here is derived from an EMBL/GenBank/DDBJ whole genome shotgun (WGS) entry which is preliminary data.</text>
</comment>
<evidence type="ECO:0000256" key="6">
    <source>
        <dbReference type="ARBA" id="ARBA00022884"/>
    </source>
</evidence>
<comment type="subunit">
    <text evidence="11">Part of the 50S ribosomal subunit.</text>
</comment>
<dbReference type="Pfam" id="PF00687">
    <property type="entry name" value="Ribosomal_L1"/>
    <property type="match status" value="1"/>
</dbReference>
<dbReference type="GO" id="GO:0019843">
    <property type="term" value="F:rRNA binding"/>
    <property type="evidence" value="ECO:0007669"/>
    <property type="project" value="UniProtKB-UniRule"/>
</dbReference>
<dbReference type="OrthoDB" id="9803740at2"/>
<evidence type="ECO:0000313" key="14">
    <source>
        <dbReference type="Proteomes" id="UP000238338"/>
    </source>
</evidence>
<dbReference type="Proteomes" id="UP000238338">
    <property type="component" value="Unassembled WGS sequence"/>
</dbReference>
<dbReference type="FunFam" id="3.40.50.790:FF:000001">
    <property type="entry name" value="50S ribosomal protein L1"/>
    <property type="match status" value="1"/>
</dbReference>
<name>A0A2S8S3F5_9RHOB</name>
<comment type="similarity">
    <text evidence="1 11 12">Belongs to the universal ribosomal protein uL1 family.</text>
</comment>
<organism evidence="13 14">
    <name type="scientific">Albidovulum denitrificans</name>
    <dbReference type="NCBI Taxonomy" id="404881"/>
    <lineage>
        <taxon>Bacteria</taxon>
        <taxon>Pseudomonadati</taxon>
        <taxon>Pseudomonadota</taxon>
        <taxon>Alphaproteobacteria</taxon>
        <taxon>Rhodobacterales</taxon>
        <taxon>Paracoccaceae</taxon>
        <taxon>Albidovulum</taxon>
    </lineage>
</organism>
<dbReference type="SUPFAM" id="SSF56808">
    <property type="entry name" value="Ribosomal protein L1"/>
    <property type="match status" value="1"/>
</dbReference>
<dbReference type="Gene3D" id="3.40.50.790">
    <property type="match status" value="1"/>
</dbReference>
<dbReference type="AlphaFoldDB" id="A0A2S8S3F5"/>
<proteinExistence type="inferred from homology"/>
<evidence type="ECO:0000256" key="7">
    <source>
        <dbReference type="ARBA" id="ARBA00022980"/>
    </source>
</evidence>
<evidence type="ECO:0000256" key="9">
    <source>
        <dbReference type="ARBA" id="ARBA00035241"/>
    </source>
</evidence>
<evidence type="ECO:0000256" key="4">
    <source>
        <dbReference type="ARBA" id="ARBA00022730"/>
    </source>
</evidence>
<comment type="function">
    <text evidence="11">Binds directly to 23S rRNA. The L1 stalk is quite mobile in the ribosome, and is involved in E site tRNA release.</text>
</comment>
<gene>
    <name evidence="11" type="primary">rplA</name>
    <name evidence="13" type="ORF">LX70_03585</name>
</gene>
<evidence type="ECO:0000256" key="12">
    <source>
        <dbReference type="RuleBase" id="RU000659"/>
    </source>
</evidence>
<dbReference type="Gene3D" id="3.30.190.20">
    <property type="match status" value="1"/>
</dbReference>
<dbReference type="PROSITE" id="PS01199">
    <property type="entry name" value="RIBOSOMAL_L1"/>
    <property type="match status" value="1"/>
</dbReference>
<accession>A0A2S8S3F5</accession>
<dbReference type="InterPro" id="IPR028364">
    <property type="entry name" value="Ribosomal_uL1/biogenesis"/>
</dbReference>
<evidence type="ECO:0000256" key="1">
    <source>
        <dbReference type="ARBA" id="ARBA00010531"/>
    </source>
</evidence>
<dbReference type="RefSeq" id="WP_105516125.1">
    <property type="nucleotide sequence ID" value="NZ_PVEP01000010.1"/>
</dbReference>
<dbReference type="GO" id="GO:0006412">
    <property type="term" value="P:translation"/>
    <property type="evidence" value="ECO:0007669"/>
    <property type="project" value="UniProtKB-UniRule"/>
</dbReference>
<dbReference type="PIRSF" id="PIRSF002155">
    <property type="entry name" value="Ribosomal_L1"/>
    <property type="match status" value="1"/>
</dbReference>
<keyword evidence="3 11" id="KW-0820">tRNA-binding</keyword>
<evidence type="ECO:0000256" key="2">
    <source>
        <dbReference type="ARBA" id="ARBA00022491"/>
    </source>
</evidence>
<dbReference type="EMBL" id="PVEP01000010">
    <property type="protein sequence ID" value="PQV55332.1"/>
    <property type="molecule type" value="Genomic_DNA"/>
</dbReference>
<keyword evidence="7 11" id="KW-0689">Ribosomal protein</keyword>
<keyword evidence="6 11" id="KW-0694">RNA-binding</keyword>
<dbReference type="PANTHER" id="PTHR36427:SF3">
    <property type="entry name" value="LARGE RIBOSOMAL SUBUNIT PROTEIN UL1M"/>
    <property type="match status" value="1"/>
</dbReference>
<dbReference type="PANTHER" id="PTHR36427">
    <property type="entry name" value="54S RIBOSOMAL PROTEIN L1, MITOCHONDRIAL"/>
    <property type="match status" value="1"/>
</dbReference>
<reference evidence="13 14" key="1">
    <citation type="submission" date="2018-02" db="EMBL/GenBank/DDBJ databases">
        <title>Genomic Encyclopedia of Archaeal and Bacterial Type Strains, Phase II (KMG-II): from individual species to whole genera.</title>
        <authorList>
            <person name="Goeker M."/>
        </authorList>
    </citation>
    <scope>NUCLEOTIDE SEQUENCE [LARGE SCALE GENOMIC DNA]</scope>
    <source>
        <strain evidence="13 14">DSM 18921</strain>
    </source>
</reference>
<dbReference type="HAMAP" id="MF_01318_B">
    <property type="entry name" value="Ribosomal_uL1_B"/>
    <property type="match status" value="1"/>
</dbReference>
<dbReference type="GO" id="GO:0006417">
    <property type="term" value="P:regulation of translation"/>
    <property type="evidence" value="ECO:0007669"/>
    <property type="project" value="UniProtKB-KW"/>
</dbReference>
<dbReference type="InterPro" id="IPR016095">
    <property type="entry name" value="Ribosomal_uL1_3-a/b-sand"/>
</dbReference>
<evidence type="ECO:0000256" key="8">
    <source>
        <dbReference type="ARBA" id="ARBA00023274"/>
    </source>
</evidence>
<dbReference type="InterPro" id="IPR023674">
    <property type="entry name" value="Ribosomal_uL1-like"/>
</dbReference>
<keyword evidence="14" id="KW-1185">Reference proteome</keyword>
<evidence type="ECO:0000256" key="5">
    <source>
        <dbReference type="ARBA" id="ARBA00022845"/>
    </source>
</evidence>
<sequence length="233" mass="23977">MAKLGKRSTAARAAFEGKSNLSVEDAVKLIKGAASAKFDETLEIAMNLGVDPRHADQMVRGVVTLPNGTGKTVRVAVFARGAKADEATAAGADIVGAEDLMETIQSGKIEFDRCIATPDMMPLVGRLGKILGPRNLMPNPKVGTVTMDVKAAVEAAKGGEVQFKVEKAGVIHAGVGKVSFDEGKLAENVRAFVDAVSRAKPAGAKGAYLKKVSLSSTMGPGVSVDLVSASGNA</sequence>